<evidence type="ECO:0000313" key="3">
    <source>
        <dbReference type="Proteomes" id="UP000665026"/>
    </source>
</evidence>
<dbReference type="SUPFAM" id="SSF48452">
    <property type="entry name" value="TPR-like"/>
    <property type="match status" value="1"/>
</dbReference>
<feature type="chain" id="PRO_5037491698" description="Tetratricopeptide repeat protein" evidence="1">
    <location>
        <begin position="19"/>
        <end position="182"/>
    </location>
</feature>
<dbReference type="Gene3D" id="1.25.40.10">
    <property type="entry name" value="Tetratricopeptide repeat domain"/>
    <property type="match status" value="1"/>
</dbReference>
<dbReference type="InterPro" id="IPR019734">
    <property type="entry name" value="TPR_rpt"/>
</dbReference>
<dbReference type="KEGG" id="cact:HZ995_00215"/>
<sequence>MRFVLSAICLSVPLAVNACPDGPDHTGQLEALFESARMAPNERVAEEFSQQMWELWTEAPDATAQALLDRGMEKRAGFDFLGAIEALSELIDYCPTYAEGWNQRAFVHFLRQDFPAARDDLAQARSLNPRHVGVLTGQGLTFLALGQEAEAQDALAAAVELNPWVQERHLLRAPPPKPGEDL</sequence>
<accession>A0A975EQH8</accession>
<feature type="signal peptide" evidence="1">
    <location>
        <begin position="1"/>
        <end position="18"/>
    </location>
</feature>
<keyword evidence="1" id="KW-0732">Signal</keyword>
<dbReference type="EMBL" id="CP060010">
    <property type="protein sequence ID" value="QTN35992.1"/>
    <property type="molecule type" value="Genomic_DNA"/>
</dbReference>
<proteinExistence type="predicted"/>
<evidence type="ECO:0008006" key="4">
    <source>
        <dbReference type="Google" id="ProtNLM"/>
    </source>
</evidence>
<dbReference type="Proteomes" id="UP000665026">
    <property type="component" value="Chromosome"/>
</dbReference>
<evidence type="ECO:0000313" key="2">
    <source>
        <dbReference type="EMBL" id="QTN35992.1"/>
    </source>
</evidence>
<protein>
    <recommendedName>
        <fullName evidence="4">Tetratricopeptide repeat protein</fullName>
    </recommendedName>
</protein>
<dbReference type="InterPro" id="IPR011990">
    <property type="entry name" value="TPR-like_helical_dom_sf"/>
</dbReference>
<reference evidence="2" key="1">
    <citation type="submission" date="2020-07" db="EMBL/GenBank/DDBJ databases">
        <title>Genome sequences of bacteria associated with the marine, planktonic diatom Thalassiosira profunda strain ECT2AJA-044.</title>
        <authorList>
            <person name="Gargas C.B."/>
            <person name="Roberts W.R."/>
            <person name="Alverson A.J."/>
        </authorList>
    </citation>
    <scope>NUCLEOTIDE SEQUENCE</scope>
    <source>
        <strain evidence="2">ECT2AJA-044</strain>
    </source>
</reference>
<gene>
    <name evidence="2" type="ORF">HZ995_00215</name>
</gene>
<dbReference type="SMART" id="SM00028">
    <property type="entry name" value="TPR"/>
    <property type="match status" value="3"/>
</dbReference>
<dbReference type="AlphaFoldDB" id="A0A975EQH8"/>
<organism evidence="2 3">
    <name type="scientific">Cognatishimia activa</name>
    <dbReference type="NCBI Taxonomy" id="1715691"/>
    <lineage>
        <taxon>Bacteria</taxon>
        <taxon>Pseudomonadati</taxon>
        <taxon>Pseudomonadota</taxon>
        <taxon>Alphaproteobacteria</taxon>
        <taxon>Rhodobacterales</taxon>
        <taxon>Paracoccaceae</taxon>
        <taxon>Cognatishimia</taxon>
    </lineage>
</organism>
<evidence type="ECO:0000256" key="1">
    <source>
        <dbReference type="SAM" id="SignalP"/>
    </source>
</evidence>
<name>A0A975EQH8_9RHOB</name>